<sequence length="461" mass="51230">MLGFFDFRGRAVPALGLRQFIDGATSPDDAKHVVILHTPKGRFGIAIDAIHDVIPIASDRIQRFENQSANVANELLDGVFFDPGTNRVIRLFNVDACLEKSMIPLLVENQASASDALDTEEPASRYLCFDCLGQDFCLDIAVIHQIVPKPEIKSFNLPVPLLHGMMNLREEVVPVIDLLHLLGLKKKQDAQDSVIVLSLDQQYIGILASGLTTMKNIRKDAILEFPIFWHPGNGFLHGVLNSDEAASLDRNRERTVFVLDHDAIFRTPELKSICRLHAQLTKEIAKTRGSNDGANDLEVLVFQCDDRKFITDLCMISEVRLLPARFMKIENGAESVVGLITFGGVLVPLVCVRKLIGKPSIDPTEETRVLVVWSDAGTFGFVVDKAIAVERAFIHDAGCRFQQGMPDSEDLLRAVTSTVMVEIRRQMSSMTLLNFDDLARRIARSSLQRVGLKETAEDLLC</sequence>
<organism evidence="2 3">
    <name type="scientific">Skermanella aerolata</name>
    <dbReference type="NCBI Taxonomy" id="393310"/>
    <lineage>
        <taxon>Bacteria</taxon>
        <taxon>Pseudomonadati</taxon>
        <taxon>Pseudomonadota</taxon>
        <taxon>Alphaproteobacteria</taxon>
        <taxon>Rhodospirillales</taxon>
        <taxon>Azospirillaceae</taxon>
        <taxon>Skermanella</taxon>
    </lineage>
</organism>
<evidence type="ECO:0000259" key="1">
    <source>
        <dbReference type="PROSITE" id="PS50851"/>
    </source>
</evidence>
<dbReference type="SUPFAM" id="SSF50341">
    <property type="entry name" value="CheW-like"/>
    <property type="match status" value="3"/>
</dbReference>
<dbReference type="InterPro" id="IPR039315">
    <property type="entry name" value="CheW"/>
</dbReference>
<protein>
    <recommendedName>
        <fullName evidence="1">CheW-like domain-containing protein</fullName>
    </recommendedName>
</protein>
<feature type="domain" description="CheW-like" evidence="1">
    <location>
        <begin position="296"/>
        <end position="444"/>
    </location>
</feature>
<reference evidence="2 3" key="1">
    <citation type="submission" date="2019-07" db="EMBL/GenBank/DDBJ databases">
        <title>Whole genome shotgun sequence of Skermanella aerolata NBRC 106429.</title>
        <authorList>
            <person name="Hosoyama A."/>
            <person name="Uohara A."/>
            <person name="Ohji S."/>
            <person name="Ichikawa N."/>
        </authorList>
    </citation>
    <scope>NUCLEOTIDE SEQUENCE [LARGE SCALE GENOMIC DNA]</scope>
    <source>
        <strain evidence="2 3">NBRC 106429</strain>
    </source>
</reference>
<dbReference type="Pfam" id="PF01584">
    <property type="entry name" value="CheW"/>
    <property type="match status" value="3"/>
</dbReference>
<accession>A0A512DYK7</accession>
<proteinExistence type="predicted"/>
<dbReference type="SMART" id="SM00260">
    <property type="entry name" value="CheW"/>
    <property type="match status" value="1"/>
</dbReference>
<feature type="domain" description="CheW-like" evidence="1">
    <location>
        <begin position="123"/>
        <end position="270"/>
    </location>
</feature>
<dbReference type="AlphaFoldDB" id="A0A512DYK7"/>
<dbReference type="Proteomes" id="UP000321523">
    <property type="component" value="Unassembled WGS sequence"/>
</dbReference>
<evidence type="ECO:0000313" key="2">
    <source>
        <dbReference type="EMBL" id="GEO41545.1"/>
    </source>
</evidence>
<dbReference type="InterPro" id="IPR036061">
    <property type="entry name" value="CheW-like_dom_sf"/>
</dbReference>
<dbReference type="GO" id="GO:0007165">
    <property type="term" value="P:signal transduction"/>
    <property type="evidence" value="ECO:0007669"/>
    <property type="project" value="InterPro"/>
</dbReference>
<dbReference type="InterPro" id="IPR002545">
    <property type="entry name" value="CheW-lke_dom"/>
</dbReference>
<dbReference type="Gene3D" id="2.40.50.180">
    <property type="entry name" value="CheA-289, Domain 4"/>
    <property type="match status" value="3"/>
</dbReference>
<comment type="caution">
    <text evidence="2">The sequence shown here is derived from an EMBL/GenBank/DDBJ whole genome shotgun (WGS) entry which is preliminary data.</text>
</comment>
<feature type="domain" description="CheW-like" evidence="1">
    <location>
        <begin position="1"/>
        <end position="103"/>
    </location>
</feature>
<keyword evidence="3" id="KW-1185">Reference proteome</keyword>
<dbReference type="GO" id="GO:0006935">
    <property type="term" value="P:chemotaxis"/>
    <property type="evidence" value="ECO:0007669"/>
    <property type="project" value="InterPro"/>
</dbReference>
<dbReference type="GO" id="GO:0005829">
    <property type="term" value="C:cytosol"/>
    <property type="evidence" value="ECO:0007669"/>
    <property type="project" value="TreeGrafter"/>
</dbReference>
<dbReference type="PROSITE" id="PS50851">
    <property type="entry name" value="CHEW"/>
    <property type="match status" value="3"/>
</dbReference>
<name>A0A512DYK7_9PROT</name>
<dbReference type="PANTHER" id="PTHR22617">
    <property type="entry name" value="CHEMOTAXIS SENSOR HISTIDINE KINASE-RELATED"/>
    <property type="match status" value="1"/>
</dbReference>
<dbReference type="EMBL" id="BJYZ01000029">
    <property type="protein sequence ID" value="GEO41545.1"/>
    <property type="molecule type" value="Genomic_DNA"/>
</dbReference>
<dbReference type="Gene3D" id="2.30.30.40">
    <property type="entry name" value="SH3 Domains"/>
    <property type="match status" value="1"/>
</dbReference>
<dbReference type="PANTHER" id="PTHR22617:SF23">
    <property type="entry name" value="CHEMOTAXIS PROTEIN CHEW"/>
    <property type="match status" value="1"/>
</dbReference>
<gene>
    <name evidence="2" type="ORF">SAE02_56930</name>
</gene>
<evidence type="ECO:0000313" key="3">
    <source>
        <dbReference type="Proteomes" id="UP000321523"/>
    </source>
</evidence>